<sequence length="409" mass="46556">MEKIKGSRVSRLHIPDDVTFNILKRLSAKSLMRFKSVCKSWNSLICDPCFADCHHIRSQTRPDASHILFYLFRPNYKALALFPTNSEKASLSNQLPVHKLYPRFIPCTNVVNGLVCLCSPNNLGLLHLLNVTTGEKIALPPGKRCHVFGYRQLHRPHYHLGFDPVTKKYKLLYFHKDTRTNIIIECLILTIGSKSWRAIDCPEPPILSGTTISVDGAIYWKDKTFISGEKVVLYFDIGEEKFGAVAAPPETDGTEGTTTSLIQLGMNVAFLSIDNKSRNWMSWSLNKADQVWVKDEKYFKDSFLGYWDCVDRIIGTTNTGEVMLTVLKRRKPWYFRMEEEKHSRSEFYDMETGKSRTTSTLTLPRLPVETTNWDPVLGHVAASDQVENIGDAAATHHVENILPLRSLCE</sequence>
<reference evidence="2" key="1">
    <citation type="journal article" date="2025" name="Foods">
        <title>Unveiling the Microbial Signatures of Arabica Coffee Cherries: Insights into Ripeness Specific Diversity, Functional Traits, and Implications for Quality and Safety.</title>
        <authorList>
            <consortium name="RefSeq"/>
            <person name="Tenea G.N."/>
            <person name="Cifuentes V."/>
            <person name="Reyes P."/>
            <person name="Cevallos-Vallejos M."/>
        </authorList>
    </citation>
    <scope>NUCLEOTIDE SEQUENCE [LARGE SCALE GENOMIC DNA]</scope>
</reference>
<accession>A0A6P6WVS5</accession>
<evidence type="ECO:0000259" key="1">
    <source>
        <dbReference type="PROSITE" id="PS50181"/>
    </source>
</evidence>
<dbReference type="InterPro" id="IPR001810">
    <property type="entry name" value="F-box_dom"/>
</dbReference>
<feature type="domain" description="F-box" evidence="1">
    <location>
        <begin position="8"/>
        <end position="45"/>
    </location>
</feature>
<dbReference type="PANTHER" id="PTHR31111">
    <property type="entry name" value="BNAA05G37150D PROTEIN-RELATED"/>
    <property type="match status" value="1"/>
</dbReference>
<dbReference type="Proteomes" id="UP001652660">
    <property type="component" value="Chromosome 3c"/>
</dbReference>
<dbReference type="SUPFAM" id="SSF81383">
    <property type="entry name" value="F-box domain"/>
    <property type="match status" value="1"/>
</dbReference>
<keyword evidence="2" id="KW-1185">Reference proteome</keyword>
<dbReference type="GeneID" id="113736004"/>
<dbReference type="InterPro" id="IPR013187">
    <property type="entry name" value="F-box-assoc_dom_typ3"/>
</dbReference>
<gene>
    <name evidence="3" type="primary">LOC113736004</name>
</gene>
<dbReference type="Pfam" id="PF08268">
    <property type="entry name" value="FBA_3"/>
    <property type="match status" value="1"/>
</dbReference>
<evidence type="ECO:0000313" key="3">
    <source>
        <dbReference type="RefSeq" id="XP_027118761.1"/>
    </source>
</evidence>
<evidence type="ECO:0000313" key="2">
    <source>
        <dbReference type="Proteomes" id="UP001652660"/>
    </source>
</evidence>
<dbReference type="InterPro" id="IPR017451">
    <property type="entry name" value="F-box-assoc_interact_dom"/>
</dbReference>
<dbReference type="Gene3D" id="1.20.1280.50">
    <property type="match status" value="1"/>
</dbReference>
<name>A0A6P6WVS5_COFAR</name>
<dbReference type="Pfam" id="PF00646">
    <property type="entry name" value="F-box"/>
    <property type="match status" value="1"/>
</dbReference>
<dbReference type="NCBIfam" id="TIGR01640">
    <property type="entry name" value="F_box_assoc_1"/>
    <property type="match status" value="1"/>
</dbReference>
<dbReference type="CDD" id="cd22157">
    <property type="entry name" value="F-box_AtFBW1-like"/>
    <property type="match status" value="1"/>
</dbReference>
<reference evidence="3" key="2">
    <citation type="submission" date="2025-08" db="UniProtKB">
        <authorList>
            <consortium name="RefSeq"/>
        </authorList>
    </citation>
    <scope>IDENTIFICATION</scope>
    <source>
        <tissue evidence="3">Leaves</tissue>
    </source>
</reference>
<proteinExistence type="predicted"/>
<dbReference type="SMART" id="SM00256">
    <property type="entry name" value="FBOX"/>
    <property type="match status" value="1"/>
</dbReference>
<dbReference type="RefSeq" id="XP_027118761.1">
    <property type="nucleotide sequence ID" value="XM_027262960.1"/>
</dbReference>
<dbReference type="OrthoDB" id="1289418at2759"/>
<dbReference type="PROSITE" id="PS50181">
    <property type="entry name" value="FBOX"/>
    <property type="match status" value="1"/>
</dbReference>
<organism evidence="2 3">
    <name type="scientific">Coffea arabica</name>
    <name type="common">Arabian coffee</name>
    <dbReference type="NCBI Taxonomy" id="13443"/>
    <lineage>
        <taxon>Eukaryota</taxon>
        <taxon>Viridiplantae</taxon>
        <taxon>Streptophyta</taxon>
        <taxon>Embryophyta</taxon>
        <taxon>Tracheophyta</taxon>
        <taxon>Spermatophyta</taxon>
        <taxon>Magnoliopsida</taxon>
        <taxon>eudicotyledons</taxon>
        <taxon>Gunneridae</taxon>
        <taxon>Pentapetalae</taxon>
        <taxon>asterids</taxon>
        <taxon>lamiids</taxon>
        <taxon>Gentianales</taxon>
        <taxon>Rubiaceae</taxon>
        <taxon>Ixoroideae</taxon>
        <taxon>Gardenieae complex</taxon>
        <taxon>Bertiereae - Coffeeae clade</taxon>
        <taxon>Coffeeae</taxon>
        <taxon>Coffea</taxon>
    </lineage>
</organism>
<dbReference type="InterPro" id="IPR036047">
    <property type="entry name" value="F-box-like_dom_sf"/>
</dbReference>
<protein>
    <submittedName>
        <fullName evidence="3">F-box protein At5g65850-like</fullName>
    </submittedName>
</protein>
<dbReference type="AlphaFoldDB" id="A0A6P6WVS5"/>
<dbReference type="PANTHER" id="PTHR31111:SF139">
    <property type="entry name" value="F-BOX ASSOCIATED DOMAIN-CONTAINING PROTEIN"/>
    <property type="match status" value="1"/>
</dbReference>